<organism evidence="3 4">
    <name type="scientific">Kineococcus gynurae</name>
    <dbReference type="NCBI Taxonomy" id="452979"/>
    <lineage>
        <taxon>Bacteria</taxon>
        <taxon>Bacillati</taxon>
        <taxon>Actinomycetota</taxon>
        <taxon>Actinomycetes</taxon>
        <taxon>Kineosporiales</taxon>
        <taxon>Kineosporiaceae</taxon>
        <taxon>Kineococcus</taxon>
    </lineage>
</organism>
<dbReference type="Gene3D" id="3.20.20.120">
    <property type="entry name" value="Enolase-like C-terminal domain"/>
    <property type="match status" value="1"/>
</dbReference>
<evidence type="ECO:0000259" key="2">
    <source>
        <dbReference type="SMART" id="SM00922"/>
    </source>
</evidence>
<dbReference type="SUPFAM" id="SSF54826">
    <property type="entry name" value="Enolase N-terminal domain-like"/>
    <property type="match status" value="1"/>
</dbReference>
<dbReference type="Proteomes" id="UP001589748">
    <property type="component" value="Unassembled WGS sequence"/>
</dbReference>
<dbReference type="InterPro" id="IPR013341">
    <property type="entry name" value="Mandelate_racemase_N_dom"/>
</dbReference>
<dbReference type="Pfam" id="PF02746">
    <property type="entry name" value="MR_MLE_N"/>
    <property type="match status" value="1"/>
</dbReference>
<dbReference type="InterPro" id="IPR036849">
    <property type="entry name" value="Enolase-like_C_sf"/>
</dbReference>
<name>A0ABV5LV55_9ACTN</name>
<evidence type="ECO:0000313" key="3">
    <source>
        <dbReference type="EMBL" id="MFB9377954.1"/>
    </source>
</evidence>
<dbReference type="InterPro" id="IPR013342">
    <property type="entry name" value="Mandelate_racemase_C"/>
</dbReference>
<dbReference type="InterPro" id="IPR034593">
    <property type="entry name" value="DgoD-like"/>
</dbReference>
<dbReference type="InterPro" id="IPR029017">
    <property type="entry name" value="Enolase-like_N"/>
</dbReference>
<dbReference type="InterPro" id="IPR029065">
    <property type="entry name" value="Enolase_C-like"/>
</dbReference>
<comment type="caution">
    <text evidence="3">The sequence shown here is derived from an EMBL/GenBank/DDBJ whole genome shotgun (WGS) entry which is preliminary data.</text>
</comment>
<reference evidence="3 4" key="1">
    <citation type="submission" date="2024-09" db="EMBL/GenBank/DDBJ databases">
        <authorList>
            <person name="Sun Q."/>
            <person name="Mori K."/>
        </authorList>
    </citation>
    <scope>NUCLEOTIDE SEQUENCE [LARGE SCALE GENOMIC DNA]</scope>
    <source>
        <strain evidence="3 4">TISTR 1856</strain>
    </source>
</reference>
<sequence length="366" mass="39300">MGTIERIETWRRGAVLAVRVVTTDGVEGIGQSAPYQVACTEQVLHTLVAPFFLGTAPADLAAATDRCYRENYKFLGSFLNRAVAGVETAVWDALGQETGLPVHALLGGAVRDRLPVYASSMVRDRTPGAEVEHLAALVERHGFTGVKIRVGTPMGRDADVWPGRTETLVPLVRRELGDAVSIRADANGGYSPGEAVRVGRLLEEHGYVHFEEPCPYPQIEQTGAVARTLDIPVAGGEQDTSPEQFDRILNQGLLDIVQPDIGYLGGIGRARQVAARADVAGIPCTPHCANHSLLEVFTLHMAAAMPACHQAQEWSAEDVAWARDVYEPALQVVDGHVAIGAEPGWGVRLTERFCREATTAVTTVAA</sequence>
<keyword evidence="1" id="KW-0456">Lyase</keyword>
<dbReference type="EMBL" id="JBHMDM010000007">
    <property type="protein sequence ID" value="MFB9377954.1"/>
    <property type="molecule type" value="Genomic_DNA"/>
</dbReference>
<accession>A0ABV5LV55</accession>
<dbReference type="PANTHER" id="PTHR48080">
    <property type="entry name" value="D-GALACTONATE DEHYDRATASE-RELATED"/>
    <property type="match status" value="1"/>
</dbReference>
<protein>
    <submittedName>
        <fullName evidence="3">Mandelate racemase/muconate lactonizing enzyme family protein</fullName>
    </submittedName>
</protein>
<dbReference type="SUPFAM" id="SSF51604">
    <property type="entry name" value="Enolase C-terminal domain-like"/>
    <property type="match status" value="1"/>
</dbReference>
<evidence type="ECO:0000256" key="1">
    <source>
        <dbReference type="ARBA" id="ARBA00023239"/>
    </source>
</evidence>
<dbReference type="PANTHER" id="PTHR48080:SF2">
    <property type="entry name" value="D-GALACTONATE DEHYDRATASE"/>
    <property type="match status" value="1"/>
</dbReference>
<evidence type="ECO:0000313" key="4">
    <source>
        <dbReference type="Proteomes" id="UP001589748"/>
    </source>
</evidence>
<gene>
    <name evidence="3" type="ORF">ACFFVI_13360</name>
</gene>
<dbReference type="Pfam" id="PF13378">
    <property type="entry name" value="MR_MLE_C"/>
    <property type="match status" value="1"/>
</dbReference>
<dbReference type="SFLD" id="SFLDG00179">
    <property type="entry name" value="mandelate_racemase"/>
    <property type="match status" value="1"/>
</dbReference>
<dbReference type="Gene3D" id="3.30.390.10">
    <property type="entry name" value="Enolase-like, N-terminal domain"/>
    <property type="match status" value="1"/>
</dbReference>
<feature type="domain" description="Mandelate racemase/muconate lactonizing enzyme C-terminal" evidence="2">
    <location>
        <begin position="128"/>
        <end position="232"/>
    </location>
</feature>
<dbReference type="SFLD" id="SFLDS00001">
    <property type="entry name" value="Enolase"/>
    <property type="match status" value="1"/>
</dbReference>
<keyword evidence="4" id="KW-1185">Reference proteome</keyword>
<dbReference type="RefSeq" id="WP_380137627.1">
    <property type="nucleotide sequence ID" value="NZ_JBHLUI010000008.1"/>
</dbReference>
<dbReference type="CDD" id="cd03316">
    <property type="entry name" value="MR_like"/>
    <property type="match status" value="1"/>
</dbReference>
<dbReference type="SMART" id="SM00922">
    <property type="entry name" value="MR_MLE"/>
    <property type="match status" value="1"/>
</dbReference>
<proteinExistence type="predicted"/>